<gene>
    <name evidence="2" type="ORF">HGRIS_012817</name>
</gene>
<dbReference type="EMBL" id="JASNQZ010000015">
    <property type="protein sequence ID" value="KAL0946621.1"/>
    <property type="molecule type" value="Genomic_DNA"/>
</dbReference>
<sequence length="376" mass="41434">MRTSGAGTSSGSTRQNGVANMLHTLRGEQFRHSQNQLQSRTHLSSTHRIHAALTAATTGTLPTDLILSPPSSSSFVFPTAEEEETLSKYNGERAGTTTRHTTQQENVHGTPAWRARALSIVLGPPNGHGPEQAFLEDSNVPPLTTLCLRYLTSFPKSVLIDDVFPYLPSHLRRLLIRDSAVHAPLPDALLYPLLEDEGGADGELVVVGPSGTIRDGHFGEPRTFTATNTGSSTQGVEMEDEWDAPEHEYPEAEPIHTLALISARLTVTVLLTLPPTLTHIALVHLPSPVPIHRLPPLLPRLTVFDLSYNEWLGYRPPEQESSSMSFKTEDGILLLERVEWSKWRGLKVLGLRECIITLEVVSKVNKGRWDDVQIVQ</sequence>
<evidence type="ECO:0000256" key="1">
    <source>
        <dbReference type="SAM" id="MobiDB-lite"/>
    </source>
</evidence>
<keyword evidence="3" id="KW-1185">Reference proteome</keyword>
<accession>A0ABR3ITF9</accession>
<feature type="region of interest" description="Disordered" evidence="1">
    <location>
        <begin position="74"/>
        <end position="109"/>
    </location>
</feature>
<evidence type="ECO:0000313" key="2">
    <source>
        <dbReference type="EMBL" id="KAL0946621.1"/>
    </source>
</evidence>
<name>A0ABR3ITF9_9AGAR</name>
<proteinExistence type="predicted"/>
<evidence type="ECO:0000313" key="3">
    <source>
        <dbReference type="Proteomes" id="UP001556367"/>
    </source>
</evidence>
<feature type="compositionally biased region" description="Polar residues" evidence="1">
    <location>
        <begin position="95"/>
        <end position="107"/>
    </location>
</feature>
<reference evidence="3" key="1">
    <citation type="submission" date="2024-06" db="EMBL/GenBank/DDBJ databases">
        <title>Multi-omics analyses provide insights into the biosynthesis of the anticancer antibiotic pleurotin in Hohenbuehelia grisea.</title>
        <authorList>
            <person name="Weaver J.A."/>
            <person name="Alberti F."/>
        </authorList>
    </citation>
    <scope>NUCLEOTIDE SEQUENCE [LARGE SCALE GENOMIC DNA]</scope>
    <source>
        <strain evidence="3">T-177</strain>
    </source>
</reference>
<comment type="caution">
    <text evidence="2">The sequence shown here is derived from an EMBL/GenBank/DDBJ whole genome shotgun (WGS) entry which is preliminary data.</text>
</comment>
<dbReference type="Proteomes" id="UP001556367">
    <property type="component" value="Unassembled WGS sequence"/>
</dbReference>
<protein>
    <submittedName>
        <fullName evidence="2">Uncharacterized protein</fullName>
    </submittedName>
</protein>
<organism evidence="2 3">
    <name type="scientific">Hohenbuehelia grisea</name>
    <dbReference type="NCBI Taxonomy" id="104357"/>
    <lineage>
        <taxon>Eukaryota</taxon>
        <taxon>Fungi</taxon>
        <taxon>Dikarya</taxon>
        <taxon>Basidiomycota</taxon>
        <taxon>Agaricomycotina</taxon>
        <taxon>Agaricomycetes</taxon>
        <taxon>Agaricomycetidae</taxon>
        <taxon>Agaricales</taxon>
        <taxon>Pleurotineae</taxon>
        <taxon>Pleurotaceae</taxon>
        <taxon>Hohenbuehelia</taxon>
    </lineage>
</organism>